<proteinExistence type="inferred from homology"/>
<dbReference type="InterPro" id="IPR014776">
    <property type="entry name" value="4pyrrole_Mease_sub2"/>
</dbReference>
<dbReference type="PROSITE" id="PS00839">
    <property type="entry name" value="SUMT_1"/>
    <property type="match status" value="1"/>
</dbReference>
<dbReference type="RefSeq" id="WP_013193603.1">
    <property type="nucleotide sequence ID" value="NC_014253.1"/>
</dbReference>
<organism evidence="8 9">
    <name type="scientific">Methanohalobium evestigatum (strain ATCC BAA-1072 / DSM 3721 / NBRC 107634 / OCM 161 / Z-7303)</name>
    <dbReference type="NCBI Taxonomy" id="644295"/>
    <lineage>
        <taxon>Archaea</taxon>
        <taxon>Methanobacteriati</taxon>
        <taxon>Methanobacteriota</taxon>
        <taxon>Stenosarchaea group</taxon>
        <taxon>Methanomicrobia</taxon>
        <taxon>Methanosarcinales</taxon>
        <taxon>Methanosarcinaceae</taxon>
        <taxon>Methanohalobium</taxon>
    </lineage>
</organism>
<dbReference type="KEGG" id="mev:Metev_0103"/>
<evidence type="ECO:0000256" key="5">
    <source>
        <dbReference type="ARBA" id="ARBA00022691"/>
    </source>
</evidence>
<comment type="pathway">
    <text evidence="1">Cofactor biosynthesis; adenosylcobalamin biosynthesis.</text>
</comment>
<dbReference type="PANTHER" id="PTHR43467">
    <property type="entry name" value="COBALT-PRECORRIN-2 C(20)-METHYLTRANSFERASE"/>
    <property type="match status" value="1"/>
</dbReference>
<evidence type="ECO:0000259" key="7">
    <source>
        <dbReference type="Pfam" id="PF00590"/>
    </source>
</evidence>
<comment type="similarity">
    <text evidence="6">Belongs to the precorrin methyltransferase family.</text>
</comment>
<evidence type="ECO:0000313" key="9">
    <source>
        <dbReference type="Proteomes" id="UP000000391"/>
    </source>
</evidence>
<dbReference type="CDD" id="cd11645">
    <property type="entry name" value="Precorrin_2_C20_MT"/>
    <property type="match status" value="1"/>
</dbReference>
<feature type="domain" description="Tetrapyrrole methylase" evidence="7">
    <location>
        <begin position="1"/>
        <end position="138"/>
    </location>
</feature>
<dbReference type="InterPro" id="IPR014777">
    <property type="entry name" value="4pyrrole_Mease_sub1"/>
</dbReference>
<evidence type="ECO:0000256" key="2">
    <source>
        <dbReference type="ARBA" id="ARBA00022573"/>
    </source>
</evidence>
<evidence type="ECO:0000256" key="3">
    <source>
        <dbReference type="ARBA" id="ARBA00022603"/>
    </source>
</evidence>
<dbReference type="GO" id="GO:0030788">
    <property type="term" value="F:precorrin-2 C20-methyltransferase activity"/>
    <property type="evidence" value="ECO:0007669"/>
    <property type="project" value="InterPro"/>
</dbReference>
<protein>
    <submittedName>
        <fullName evidence="8">Uroporphyrin-III C/tetrapyrrole (Corrin/Porphyrin) methyltransferase</fullName>
    </submittedName>
</protein>
<dbReference type="GO" id="GO:0032259">
    <property type="term" value="P:methylation"/>
    <property type="evidence" value="ECO:0007669"/>
    <property type="project" value="UniProtKB-KW"/>
</dbReference>
<dbReference type="STRING" id="644295.Metev_0103"/>
<keyword evidence="4 8" id="KW-0808">Transferase</keyword>
<sequence>MLIGVGLGPGDPELLTLKAVNTLKKSSKVYVPGRLAAELVEPYADPEILEFPMLKDYDVLNDVWKQNAEIVAEDARDDLVSFGLIGDPNFFSTFSHLERVLNRLYPEVETDTIPGISSITAFASRTRTPVYSSFEVNDGSDIDSKVVLKAKKPREIMGEMRKEGFNDFAFAQRLFMDNEVVIKDVDKIPEKGNYFSIMYGRKSNQVNNNE</sequence>
<dbReference type="GO" id="GO:0009236">
    <property type="term" value="P:cobalamin biosynthetic process"/>
    <property type="evidence" value="ECO:0007669"/>
    <property type="project" value="UniProtKB-UniRule"/>
</dbReference>
<dbReference type="Gene3D" id="3.40.1010.10">
    <property type="entry name" value="Cobalt-precorrin-4 Transmethylase, Domain 1"/>
    <property type="match status" value="1"/>
</dbReference>
<dbReference type="InterPro" id="IPR000878">
    <property type="entry name" value="4pyrrol_Mease"/>
</dbReference>
<evidence type="ECO:0000256" key="4">
    <source>
        <dbReference type="ARBA" id="ARBA00022679"/>
    </source>
</evidence>
<keyword evidence="3 8" id="KW-0489">Methyltransferase</keyword>
<keyword evidence="2" id="KW-0169">Cobalamin biosynthesis</keyword>
<dbReference type="InterPro" id="IPR035996">
    <property type="entry name" value="4pyrrol_Methylase_sf"/>
</dbReference>
<gene>
    <name evidence="8" type="ordered locus">Metev_0103</name>
</gene>
<evidence type="ECO:0000313" key="8">
    <source>
        <dbReference type="EMBL" id="ADI73035.1"/>
    </source>
</evidence>
<dbReference type="OrthoDB" id="23546at2157"/>
<evidence type="ECO:0000256" key="1">
    <source>
        <dbReference type="ARBA" id="ARBA00004953"/>
    </source>
</evidence>
<keyword evidence="9" id="KW-1185">Reference proteome</keyword>
<dbReference type="PIRSF" id="PIRSF036427">
    <property type="entry name" value="Precrrn-2_mtase"/>
    <property type="match status" value="1"/>
</dbReference>
<dbReference type="SUPFAM" id="SSF53790">
    <property type="entry name" value="Tetrapyrrole methylase"/>
    <property type="match status" value="1"/>
</dbReference>
<dbReference type="PANTHER" id="PTHR43467:SF2">
    <property type="entry name" value="COBALT-PRECORRIN-2 C(20)-METHYLTRANSFERASE"/>
    <property type="match status" value="1"/>
</dbReference>
<dbReference type="GeneID" id="9345714"/>
<dbReference type="AlphaFoldDB" id="D7E613"/>
<evidence type="ECO:0000256" key="6">
    <source>
        <dbReference type="PIRNR" id="PIRNR036427"/>
    </source>
</evidence>
<dbReference type="EMBL" id="CP002069">
    <property type="protein sequence ID" value="ADI73035.1"/>
    <property type="molecule type" value="Genomic_DNA"/>
</dbReference>
<keyword evidence="5" id="KW-0949">S-adenosyl-L-methionine</keyword>
<name>D7E613_METEZ</name>
<accession>D7E613</accession>
<dbReference type="HOGENOM" id="CLU_076014_2_0_2"/>
<dbReference type="InterPro" id="IPR012382">
    <property type="entry name" value="CobI/CbiL"/>
</dbReference>
<dbReference type="Pfam" id="PF00590">
    <property type="entry name" value="TP_methylase"/>
    <property type="match status" value="1"/>
</dbReference>
<reference evidence="8 9" key="1">
    <citation type="submission" date="2010-06" db="EMBL/GenBank/DDBJ databases">
        <title>Complete sequence chromosome of Methanohalobium evestigatum Z-7303.</title>
        <authorList>
            <consortium name="US DOE Joint Genome Institute"/>
            <person name="Lucas S."/>
            <person name="Copeland A."/>
            <person name="Lapidus A."/>
            <person name="Cheng J.-F."/>
            <person name="Bruce D."/>
            <person name="Goodwin L."/>
            <person name="Pitluck S."/>
            <person name="Saunders E."/>
            <person name="Detter J.C."/>
            <person name="Han C."/>
            <person name="Tapia R."/>
            <person name="Land M."/>
            <person name="Hauser L."/>
            <person name="Kyrpides N."/>
            <person name="Mikhailova N."/>
            <person name="Sieprawska-Lupa M."/>
            <person name="Whitman W.B."/>
            <person name="Anderson I."/>
            <person name="Woyke T."/>
        </authorList>
    </citation>
    <scope>NUCLEOTIDE SEQUENCE [LARGE SCALE GENOMIC DNA]</scope>
    <source>
        <strain evidence="9">ATCC BAA-1072 / DSM 3721 / NBRC 107634 / OCM 161 / Z-7303</strain>
    </source>
</reference>
<dbReference type="Gene3D" id="3.30.950.10">
    <property type="entry name" value="Methyltransferase, Cobalt-precorrin-4 Transmethylase, Domain 2"/>
    <property type="match status" value="1"/>
</dbReference>
<dbReference type="Proteomes" id="UP000000391">
    <property type="component" value="Chromosome"/>
</dbReference>
<dbReference type="NCBIfam" id="NF004060">
    <property type="entry name" value="PRK05576.1-3"/>
    <property type="match status" value="1"/>
</dbReference>
<dbReference type="InterPro" id="IPR003043">
    <property type="entry name" value="Uropor_MeTrfase_CS"/>
</dbReference>